<evidence type="ECO:0000259" key="3">
    <source>
        <dbReference type="Pfam" id="PF16344"/>
    </source>
</evidence>
<reference evidence="4 5" key="1">
    <citation type="submission" date="2019-09" db="EMBL/GenBank/DDBJ databases">
        <title>Chitinophaga ginsengihumi sp. nov., isolated from soil of ginseng rhizosphere.</title>
        <authorList>
            <person name="Lee J."/>
        </authorList>
    </citation>
    <scope>NUCLEOTIDE SEQUENCE [LARGE SCALE GENOMIC DNA]</scope>
    <source>
        <strain evidence="4 5">BN140078</strain>
    </source>
</reference>
<evidence type="ECO:0000313" key="4">
    <source>
        <dbReference type="EMBL" id="KAA2242673.1"/>
    </source>
</evidence>
<keyword evidence="1" id="KW-0472">Membrane</keyword>
<keyword evidence="1" id="KW-1133">Transmembrane helix</keyword>
<dbReference type="PANTHER" id="PTHR30273:SF2">
    <property type="entry name" value="PROTEIN FECR"/>
    <property type="match status" value="1"/>
</dbReference>
<evidence type="ECO:0000313" key="5">
    <source>
        <dbReference type="Proteomes" id="UP000324611"/>
    </source>
</evidence>
<keyword evidence="1" id="KW-0812">Transmembrane</keyword>
<dbReference type="InterPro" id="IPR006860">
    <property type="entry name" value="FecR"/>
</dbReference>
<dbReference type="RefSeq" id="WP_149837546.1">
    <property type="nucleotide sequence ID" value="NZ_VUOC01000002.1"/>
</dbReference>
<feature type="domain" description="FecR protein" evidence="2">
    <location>
        <begin position="188"/>
        <end position="283"/>
    </location>
</feature>
<name>A0A5B2VSC8_9BACT</name>
<proteinExistence type="predicted"/>
<dbReference type="Pfam" id="PF04773">
    <property type="entry name" value="FecR"/>
    <property type="match status" value="1"/>
</dbReference>
<keyword evidence="5" id="KW-1185">Reference proteome</keyword>
<dbReference type="AlphaFoldDB" id="A0A5B2VSC8"/>
<dbReference type="InterPro" id="IPR032508">
    <property type="entry name" value="FecR_C"/>
</dbReference>
<sequence length="392" mass="42937">MTETRFQLLMHRYIAGEISPEEWAELSAMISSGRYDPLLQQLIADTYEAAEATGDMPAEKRQELLNRILTADPAPAYPSPRLQWRITRRWWAAAAVLAVLATSVIYFTRQQPPAAAPPLATVKSSPLKSNDVLPGSDKATLTLSDGSTVTLGAAGHQVIREKNTAIRRVNGQLQYKNGGAGETISYNTLATPRGGQYRLLLPDGTAVWLNAASSLRYPVAFTGNERKVELTGEAYFEVASNAAKPFRIHAGSQLIEVLGTHFNVNAYADEPEMKTSLLEGAVKVGSTVLQPGEQAHVTRNGNITVTRGGNIADAVAWKEGFFVFRNDNLQTVMREIARWYDVTVVYQPNINNSQQFSGRIDRSLTLAQVLSGLAATKAHFNIENDRNVVILP</sequence>
<accession>A0A5B2VSC8</accession>
<dbReference type="Gene3D" id="2.60.120.1440">
    <property type="match status" value="1"/>
</dbReference>
<reference evidence="4 5" key="2">
    <citation type="submission" date="2019-09" db="EMBL/GenBank/DDBJ databases">
        <authorList>
            <person name="Jin C."/>
        </authorList>
    </citation>
    <scope>NUCLEOTIDE SEQUENCE [LARGE SCALE GENOMIC DNA]</scope>
    <source>
        <strain evidence="4 5">BN140078</strain>
    </source>
</reference>
<evidence type="ECO:0000259" key="2">
    <source>
        <dbReference type="Pfam" id="PF04773"/>
    </source>
</evidence>
<protein>
    <submittedName>
        <fullName evidence="4">DUF4974 domain-containing protein</fullName>
    </submittedName>
</protein>
<comment type="caution">
    <text evidence="4">The sequence shown here is derived from an EMBL/GenBank/DDBJ whole genome shotgun (WGS) entry which is preliminary data.</text>
</comment>
<dbReference type="PANTHER" id="PTHR30273">
    <property type="entry name" value="PERIPLASMIC SIGNAL SENSOR AND SIGMA FACTOR ACTIVATOR FECR-RELATED"/>
    <property type="match status" value="1"/>
</dbReference>
<dbReference type="EMBL" id="VUOC01000002">
    <property type="protein sequence ID" value="KAA2242673.1"/>
    <property type="molecule type" value="Genomic_DNA"/>
</dbReference>
<feature type="transmembrane region" description="Helical" evidence="1">
    <location>
        <begin position="90"/>
        <end position="108"/>
    </location>
</feature>
<dbReference type="GO" id="GO:0016989">
    <property type="term" value="F:sigma factor antagonist activity"/>
    <property type="evidence" value="ECO:0007669"/>
    <property type="project" value="TreeGrafter"/>
</dbReference>
<feature type="domain" description="Protein FecR C-terminal" evidence="3">
    <location>
        <begin position="322"/>
        <end position="386"/>
    </location>
</feature>
<organism evidence="4 5">
    <name type="scientific">Chitinophaga agrisoli</name>
    <dbReference type="NCBI Taxonomy" id="2607653"/>
    <lineage>
        <taxon>Bacteria</taxon>
        <taxon>Pseudomonadati</taxon>
        <taxon>Bacteroidota</taxon>
        <taxon>Chitinophagia</taxon>
        <taxon>Chitinophagales</taxon>
        <taxon>Chitinophagaceae</taxon>
        <taxon>Chitinophaga</taxon>
    </lineage>
</organism>
<dbReference type="Proteomes" id="UP000324611">
    <property type="component" value="Unassembled WGS sequence"/>
</dbReference>
<dbReference type="Gene3D" id="3.55.50.30">
    <property type="match status" value="1"/>
</dbReference>
<evidence type="ECO:0000256" key="1">
    <source>
        <dbReference type="SAM" id="Phobius"/>
    </source>
</evidence>
<dbReference type="Pfam" id="PF16344">
    <property type="entry name" value="FecR_C"/>
    <property type="match status" value="1"/>
</dbReference>
<gene>
    <name evidence="4" type="ORF">F0L74_09085</name>
</gene>
<dbReference type="InterPro" id="IPR012373">
    <property type="entry name" value="Ferrdict_sens_TM"/>
</dbReference>